<dbReference type="STRING" id="1108045.GORHZ_120_00460"/>
<evidence type="ECO:0000313" key="1">
    <source>
        <dbReference type="EMBL" id="GAB90990.1"/>
    </source>
</evidence>
<dbReference type="eggNOG" id="ENOG503461B">
    <property type="taxonomic scope" value="Bacteria"/>
</dbReference>
<dbReference type="InterPro" id="IPR019587">
    <property type="entry name" value="Polyketide_cyclase/dehydratase"/>
</dbReference>
<dbReference type="OrthoDB" id="7838135at2"/>
<sequence>MRSTYRSQIADLSVVFDSPAETVFDYLVDPEMRPEWQASLRRIDDFMPAGRRPGGTGTTWTDVTVVPCLAPRMEVTHDEPHRRWTEIGGWWFVDASLTLQVTSRDDGRTRVDVRAFLTVPIALAPGIPILRRLTPRALRDDLERAARILDSDEHGR</sequence>
<dbReference type="SUPFAM" id="SSF55961">
    <property type="entry name" value="Bet v1-like"/>
    <property type="match status" value="1"/>
</dbReference>
<dbReference type="AlphaFoldDB" id="K6VVR3"/>
<dbReference type="Gene3D" id="3.30.530.20">
    <property type="match status" value="1"/>
</dbReference>
<gene>
    <name evidence="1" type="ORF">GORHZ_120_00460</name>
</gene>
<organism evidence="1 2">
    <name type="scientific">Gordonia rhizosphera NBRC 16068</name>
    <dbReference type="NCBI Taxonomy" id="1108045"/>
    <lineage>
        <taxon>Bacteria</taxon>
        <taxon>Bacillati</taxon>
        <taxon>Actinomycetota</taxon>
        <taxon>Actinomycetes</taxon>
        <taxon>Mycobacteriales</taxon>
        <taxon>Gordoniaceae</taxon>
        <taxon>Gordonia</taxon>
    </lineage>
</organism>
<dbReference type="RefSeq" id="WP_006334216.1">
    <property type="nucleotide sequence ID" value="NZ_BAHC01000120.1"/>
</dbReference>
<name>K6VVR3_9ACTN</name>
<keyword evidence="2" id="KW-1185">Reference proteome</keyword>
<dbReference type="EMBL" id="BAHC01000120">
    <property type="protein sequence ID" value="GAB90990.1"/>
    <property type="molecule type" value="Genomic_DNA"/>
</dbReference>
<reference evidence="1 2" key="1">
    <citation type="submission" date="2012-08" db="EMBL/GenBank/DDBJ databases">
        <title>Whole genome shotgun sequence of Gordonia rhizosphera NBRC 16068.</title>
        <authorList>
            <person name="Takarada H."/>
            <person name="Isaki S."/>
            <person name="Hosoyama A."/>
            <person name="Tsuchikane K."/>
            <person name="Katsumata H."/>
            <person name="Baba S."/>
            <person name="Ohji S."/>
            <person name="Yamazaki S."/>
            <person name="Fujita N."/>
        </authorList>
    </citation>
    <scope>NUCLEOTIDE SEQUENCE [LARGE SCALE GENOMIC DNA]</scope>
    <source>
        <strain evidence="1 2">NBRC 16068</strain>
    </source>
</reference>
<protein>
    <recommendedName>
        <fullName evidence="3">Polyketide cyclase/dehydrase</fullName>
    </recommendedName>
</protein>
<evidence type="ECO:0000313" key="2">
    <source>
        <dbReference type="Proteomes" id="UP000008363"/>
    </source>
</evidence>
<comment type="caution">
    <text evidence="1">The sequence shown here is derived from an EMBL/GenBank/DDBJ whole genome shotgun (WGS) entry which is preliminary data.</text>
</comment>
<dbReference type="Proteomes" id="UP000008363">
    <property type="component" value="Unassembled WGS sequence"/>
</dbReference>
<proteinExistence type="predicted"/>
<dbReference type="InterPro" id="IPR023393">
    <property type="entry name" value="START-like_dom_sf"/>
</dbReference>
<accession>K6VVR3</accession>
<dbReference type="Pfam" id="PF10604">
    <property type="entry name" value="Polyketide_cyc2"/>
    <property type="match status" value="1"/>
</dbReference>
<evidence type="ECO:0008006" key="3">
    <source>
        <dbReference type="Google" id="ProtNLM"/>
    </source>
</evidence>